<evidence type="ECO:0000313" key="3">
    <source>
        <dbReference type="EMBL" id="KKK64798.1"/>
    </source>
</evidence>
<proteinExistence type="predicted"/>
<feature type="transmembrane region" description="Helical" evidence="1">
    <location>
        <begin position="27"/>
        <end position="51"/>
    </location>
</feature>
<dbReference type="PANTHER" id="PTHR14969:SF13">
    <property type="entry name" value="AT30094P"/>
    <property type="match status" value="1"/>
</dbReference>
<sequence length="183" mass="21168">MWRLIEKADHGLFYLINRDGQTDFFDILMPILSNLNYFLVPFGLLLIFLLVKKNVKLRVLAISILLLILVSDNLSTLVLKKMFNRPRPYHSVSNVHMYYRVTKEWSTTPQLKEKVYGKSHSMPSSHATNMFAIATLLSFYFRRFWPVFYLIALLVGYSRIYLGDHFPLDVFVGGVAGTLTGLL</sequence>
<keyword evidence="1" id="KW-0472">Membrane</keyword>
<gene>
    <name evidence="3" type="ORF">LCGC14_2980580</name>
</gene>
<dbReference type="SMART" id="SM00014">
    <property type="entry name" value="acidPPc"/>
    <property type="match status" value="1"/>
</dbReference>
<feature type="transmembrane region" description="Helical" evidence="1">
    <location>
        <begin position="144"/>
        <end position="162"/>
    </location>
</feature>
<accession>A0A0F8X7K2</accession>
<keyword evidence="1" id="KW-0812">Transmembrane</keyword>
<feature type="domain" description="Phosphatidic acid phosphatase type 2/haloperoxidase" evidence="2">
    <location>
        <begin position="61"/>
        <end position="183"/>
    </location>
</feature>
<dbReference type="InterPro" id="IPR000326">
    <property type="entry name" value="PAP2/HPO"/>
</dbReference>
<dbReference type="EMBL" id="LAZR01060860">
    <property type="protein sequence ID" value="KKK64798.1"/>
    <property type="molecule type" value="Genomic_DNA"/>
</dbReference>
<dbReference type="Gene3D" id="1.20.144.10">
    <property type="entry name" value="Phosphatidic acid phosphatase type 2/haloperoxidase"/>
    <property type="match status" value="1"/>
</dbReference>
<reference evidence="3" key="1">
    <citation type="journal article" date="2015" name="Nature">
        <title>Complex archaea that bridge the gap between prokaryotes and eukaryotes.</title>
        <authorList>
            <person name="Spang A."/>
            <person name="Saw J.H."/>
            <person name="Jorgensen S.L."/>
            <person name="Zaremba-Niedzwiedzka K."/>
            <person name="Martijn J."/>
            <person name="Lind A.E."/>
            <person name="van Eijk R."/>
            <person name="Schleper C."/>
            <person name="Guy L."/>
            <person name="Ettema T.J."/>
        </authorList>
    </citation>
    <scope>NUCLEOTIDE SEQUENCE</scope>
</reference>
<dbReference type="InterPro" id="IPR036938">
    <property type="entry name" value="PAP2/HPO_sf"/>
</dbReference>
<name>A0A0F8X7K2_9ZZZZ</name>
<keyword evidence="1" id="KW-1133">Transmembrane helix</keyword>
<feature type="transmembrane region" description="Helical" evidence="1">
    <location>
        <begin position="57"/>
        <end position="79"/>
    </location>
</feature>
<dbReference type="AlphaFoldDB" id="A0A0F8X7K2"/>
<feature type="non-terminal residue" evidence="3">
    <location>
        <position position="183"/>
    </location>
</feature>
<organism evidence="3">
    <name type="scientific">marine sediment metagenome</name>
    <dbReference type="NCBI Taxonomy" id="412755"/>
    <lineage>
        <taxon>unclassified sequences</taxon>
        <taxon>metagenomes</taxon>
        <taxon>ecological metagenomes</taxon>
    </lineage>
</organism>
<dbReference type="SUPFAM" id="SSF48317">
    <property type="entry name" value="Acid phosphatase/Vanadium-dependent haloperoxidase"/>
    <property type="match status" value="1"/>
</dbReference>
<evidence type="ECO:0000259" key="2">
    <source>
        <dbReference type="SMART" id="SM00014"/>
    </source>
</evidence>
<comment type="caution">
    <text evidence="3">The sequence shown here is derived from an EMBL/GenBank/DDBJ whole genome shotgun (WGS) entry which is preliminary data.</text>
</comment>
<protein>
    <recommendedName>
        <fullName evidence="2">Phosphatidic acid phosphatase type 2/haloperoxidase domain-containing protein</fullName>
    </recommendedName>
</protein>
<dbReference type="PANTHER" id="PTHR14969">
    <property type="entry name" value="SPHINGOSINE-1-PHOSPHATE PHOSPHOHYDROLASE"/>
    <property type="match status" value="1"/>
</dbReference>
<evidence type="ECO:0000256" key="1">
    <source>
        <dbReference type="SAM" id="Phobius"/>
    </source>
</evidence>
<dbReference type="Pfam" id="PF01569">
    <property type="entry name" value="PAP2"/>
    <property type="match status" value="1"/>
</dbReference>